<gene>
    <name evidence="2" type="ORF">PROFUN_13109</name>
</gene>
<comment type="caution">
    <text evidence="2">The sequence shown here is derived from an EMBL/GenBank/DDBJ whole genome shotgun (WGS) entry which is preliminary data.</text>
</comment>
<organism evidence="2 3">
    <name type="scientific">Planoprotostelium fungivorum</name>
    <dbReference type="NCBI Taxonomy" id="1890364"/>
    <lineage>
        <taxon>Eukaryota</taxon>
        <taxon>Amoebozoa</taxon>
        <taxon>Evosea</taxon>
        <taxon>Variosea</taxon>
        <taxon>Cavosteliida</taxon>
        <taxon>Cavosteliaceae</taxon>
        <taxon>Planoprotostelium</taxon>
    </lineage>
</organism>
<dbReference type="EMBL" id="MDYQ01000195">
    <property type="protein sequence ID" value="PRP79159.1"/>
    <property type="molecule type" value="Genomic_DNA"/>
</dbReference>
<evidence type="ECO:0000313" key="3">
    <source>
        <dbReference type="Proteomes" id="UP000241769"/>
    </source>
</evidence>
<name>A0A2P6N5D0_9EUKA</name>
<feature type="signal peptide" evidence="1">
    <location>
        <begin position="1"/>
        <end position="21"/>
    </location>
</feature>
<keyword evidence="1" id="KW-0732">Signal</keyword>
<dbReference type="AlphaFoldDB" id="A0A2P6N5D0"/>
<evidence type="ECO:0000256" key="1">
    <source>
        <dbReference type="SAM" id="SignalP"/>
    </source>
</evidence>
<feature type="chain" id="PRO_5015173521" evidence="1">
    <location>
        <begin position="22"/>
        <end position="266"/>
    </location>
</feature>
<accession>A0A2P6N5D0</accession>
<dbReference type="Proteomes" id="UP000241769">
    <property type="component" value="Unassembled WGS sequence"/>
</dbReference>
<protein>
    <submittedName>
        <fullName evidence="2">Uncharacterized protein</fullName>
    </submittedName>
</protein>
<proteinExistence type="predicted"/>
<reference evidence="2 3" key="1">
    <citation type="journal article" date="2018" name="Genome Biol. Evol.">
        <title>Multiple Roots of Fruiting Body Formation in Amoebozoa.</title>
        <authorList>
            <person name="Hillmann F."/>
            <person name="Forbes G."/>
            <person name="Novohradska S."/>
            <person name="Ferling I."/>
            <person name="Riege K."/>
            <person name="Groth M."/>
            <person name="Westermann M."/>
            <person name="Marz M."/>
            <person name="Spaller T."/>
            <person name="Winckler T."/>
            <person name="Schaap P."/>
            <person name="Glockner G."/>
        </authorList>
    </citation>
    <scope>NUCLEOTIDE SEQUENCE [LARGE SCALE GENOMIC DNA]</scope>
    <source>
        <strain evidence="2 3">Jena</strain>
    </source>
</reference>
<evidence type="ECO:0000313" key="2">
    <source>
        <dbReference type="EMBL" id="PRP79159.1"/>
    </source>
</evidence>
<sequence length="266" mass="30476">MIGKTIIIVALLSLAAAKILSFPSEYRTHISDVEIDQTPSKEESDLEFRGNVSTYIREFYGLPYYADDVRGEVKRFDFNTLWFYQINKYVDGTSACTRSKFEAGRQLDEYENPISWTINNGANTLKPCFYGDKIGRKVKCERVDYADEMCVTLDGARPLYSGDPLSVVNYHIYTNWTVGVELKQLPPLLNINDADCKRVILVRSSWTTSKPYLVHRKTSDRAHEKISLLVHDLPDLISVDVVQEVGWLDDIRGREERESATETSRE</sequence>
<dbReference type="InParanoid" id="A0A2P6N5D0"/>
<keyword evidence="3" id="KW-1185">Reference proteome</keyword>